<protein>
    <submittedName>
        <fullName evidence="3">Amidophosphoribosyltransferase</fullName>
    </submittedName>
</protein>
<keyword evidence="3" id="KW-0328">Glycosyltransferase</keyword>
<evidence type="ECO:0000313" key="3">
    <source>
        <dbReference type="EMBL" id="KKR00030.1"/>
    </source>
</evidence>
<dbReference type="AlphaFoldDB" id="A0A0G0PPD4"/>
<dbReference type="Gene3D" id="3.40.50.2020">
    <property type="match status" value="1"/>
</dbReference>
<dbReference type="InterPro" id="IPR029057">
    <property type="entry name" value="PRTase-like"/>
</dbReference>
<dbReference type="GO" id="GO:0016757">
    <property type="term" value="F:glycosyltransferase activity"/>
    <property type="evidence" value="ECO:0007669"/>
    <property type="project" value="UniProtKB-KW"/>
</dbReference>
<keyword evidence="2" id="KW-0315">Glutamine amidotransferase</keyword>
<dbReference type="SUPFAM" id="SSF53271">
    <property type="entry name" value="PRTase-like"/>
    <property type="match status" value="1"/>
</dbReference>
<dbReference type="Gene3D" id="3.60.20.10">
    <property type="entry name" value="Glutamine Phosphoribosylpyrophosphate, subunit 1, domain 1"/>
    <property type="match status" value="1"/>
</dbReference>
<dbReference type="Proteomes" id="UP000033881">
    <property type="component" value="Unassembled WGS sequence"/>
</dbReference>
<evidence type="ECO:0000256" key="1">
    <source>
        <dbReference type="ARBA" id="ARBA00022679"/>
    </source>
</evidence>
<name>A0A0G0PPD4_9BACT</name>
<dbReference type="PANTHER" id="PTHR11907">
    <property type="entry name" value="AMIDOPHOSPHORIBOSYLTRANSFERASE"/>
    <property type="match status" value="1"/>
</dbReference>
<accession>A0A0G0PPD4</accession>
<gene>
    <name evidence="3" type="ORF">UT24_C0018G0012</name>
</gene>
<reference evidence="3 4" key="1">
    <citation type="journal article" date="2015" name="Nature">
        <title>rRNA introns, odd ribosomes, and small enigmatic genomes across a large radiation of phyla.</title>
        <authorList>
            <person name="Brown C.T."/>
            <person name="Hug L.A."/>
            <person name="Thomas B.C."/>
            <person name="Sharon I."/>
            <person name="Castelle C.J."/>
            <person name="Singh A."/>
            <person name="Wilkins M.J."/>
            <person name="Williams K.H."/>
            <person name="Banfield J.F."/>
        </authorList>
    </citation>
    <scope>NUCLEOTIDE SEQUENCE [LARGE SCALE GENOMIC DNA]</scope>
</reference>
<dbReference type="STRING" id="1618574.UT24_C0018G0012"/>
<organism evidence="3 4">
    <name type="scientific">Candidatus Woesebacteria bacterium GW2011_GWB1_39_12</name>
    <dbReference type="NCBI Taxonomy" id="1618574"/>
    <lineage>
        <taxon>Bacteria</taxon>
        <taxon>Candidatus Woeseibacteriota</taxon>
    </lineage>
</organism>
<keyword evidence="1 3" id="KW-0808">Transferase</keyword>
<evidence type="ECO:0000256" key="2">
    <source>
        <dbReference type="ARBA" id="ARBA00022962"/>
    </source>
</evidence>
<comment type="caution">
    <text evidence="3">The sequence shown here is derived from an EMBL/GenBank/DDBJ whole genome shotgun (WGS) entry which is preliminary data.</text>
</comment>
<proteinExistence type="predicted"/>
<dbReference type="EMBL" id="LBWB01000018">
    <property type="protein sequence ID" value="KKR00030.1"/>
    <property type="molecule type" value="Genomic_DNA"/>
</dbReference>
<dbReference type="InterPro" id="IPR029055">
    <property type="entry name" value="Ntn_hydrolases_N"/>
</dbReference>
<sequence>MLKEYSPKEIHLALATPPIMYPCDLGVSIRTKEELFVWDDGNAKSNDKMAEELGVDSLTYLPLEDLCESVGKPMNQFCTRCFSGIHPLKKECDRK</sequence>
<evidence type="ECO:0000313" key="4">
    <source>
        <dbReference type="Proteomes" id="UP000033881"/>
    </source>
</evidence>